<feature type="transmembrane region" description="Helical" evidence="1">
    <location>
        <begin position="6"/>
        <end position="21"/>
    </location>
</feature>
<keyword evidence="1" id="KW-0812">Transmembrane</keyword>
<keyword evidence="1" id="KW-0472">Membrane</keyword>
<gene>
    <name evidence="2" type="ORF">SAMN04487936_101651</name>
</gene>
<sequence>MPKLFLHIEGTVIFIASLYFYQQNNFSWLAFIFILFVFDFSMIGYVINDRVGAIVYNIFHSYILPVTLILVSTIITSDGLLMIGLIWTAHIGMDRMIGYGLKYRSGFKDTHFQKV</sequence>
<feature type="transmembrane region" description="Helical" evidence="1">
    <location>
        <begin position="59"/>
        <end position="87"/>
    </location>
</feature>
<dbReference type="EMBL" id="FOSB01000001">
    <property type="protein sequence ID" value="SFJ31889.1"/>
    <property type="molecule type" value="Genomic_DNA"/>
</dbReference>
<keyword evidence="3" id="KW-1185">Reference proteome</keyword>
<dbReference type="InterPro" id="IPR025356">
    <property type="entry name" value="DUF4260"/>
</dbReference>
<dbReference type="RefSeq" id="WP_075035066.1">
    <property type="nucleotide sequence ID" value="NZ_FOSB01000001.1"/>
</dbReference>
<evidence type="ECO:0008006" key="4">
    <source>
        <dbReference type="Google" id="ProtNLM"/>
    </source>
</evidence>
<name>A0A1I3QEC3_HALDA</name>
<organism evidence="2 3">
    <name type="scientific">Halobacillus dabanensis</name>
    <dbReference type="NCBI Taxonomy" id="240302"/>
    <lineage>
        <taxon>Bacteria</taxon>
        <taxon>Bacillati</taxon>
        <taxon>Bacillota</taxon>
        <taxon>Bacilli</taxon>
        <taxon>Bacillales</taxon>
        <taxon>Bacillaceae</taxon>
        <taxon>Halobacillus</taxon>
    </lineage>
</organism>
<dbReference type="Pfam" id="PF14079">
    <property type="entry name" value="DUF4260"/>
    <property type="match status" value="1"/>
</dbReference>
<evidence type="ECO:0000313" key="3">
    <source>
        <dbReference type="Proteomes" id="UP000183557"/>
    </source>
</evidence>
<dbReference type="Proteomes" id="UP000183557">
    <property type="component" value="Unassembled WGS sequence"/>
</dbReference>
<feature type="transmembrane region" description="Helical" evidence="1">
    <location>
        <begin position="28"/>
        <end position="47"/>
    </location>
</feature>
<dbReference type="AlphaFoldDB" id="A0A1I3QEC3"/>
<dbReference type="eggNOG" id="ENOG5032SZF">
    <property type="taxonomic scope" value="Bacteria"/>
</dbReference>
<keyword evidence="1" id="KW-1133">Transmembrane helix</keyword>
<reference evidence="3" key="1">
    <citation type="submission" date="2016-10" db="EMBL/GenBank/DDBJ databases">
        <authorList>
            <person name="Varghese N."/>
            <person name="Submissions S."/>
        </authorList>
    </citation>
    <scope>NUCLEOTIDE SEQUENCE [LARGE SCALE GENOMIC DNA]</scope>
    <source>
        <strain evidence="3">CGMCC 1.3704</strain>
    </source>
</reference>
<evidence type="ECO:0000313" key="2">
    <source>
        <dbReference type="EMBL" id="SFJ31889.1"/>
    </source>
</evidence>
<protein>
    <recommendedName>
        <fullName evidence="4">DUF4260 domain-containing protein</fullName>
    </recommendedName>
</protein>
<proteinExistence type="predicted"/>
<evidence type="ECO:0000256" key="1">
    <source>
        <dbReference type="SAM" id="Phobius"/>
    </source>
</evidence>
<dbReference type="OrthoDB" id="9813911at2"/>
<accession>A0A1I3QEC3</accession>